<dbReference type="KEGG" id="cfus:CYFUS_006621"/>
<sequence>MSASDCPTPKEVARLGAAVDAARRVVAVVDTPTTYAGQDEHLARLRVALAEAHAALAAVHPSAPASVQDWAELQAAVAPFLQLAVDRLARRSWEPVPDEACRRLLRAFGHELPATPGGEVRHG</sequence>
<proteinExistence type="predicted"/>
<dbReference type="Proteomes" id="UP000217257">
    <property type="component" value="Chromosome"/>
</dbReference>
<evidence type="ECO:0000313" key="1">
    <source>
        <dbReference type="EMBL" id="ATB41159.1"/>
    </source>
</evidence>
<dbReference type="RefSeq" id="WP_095988924.1">
    <property type="nucleotide sequence ID" value="NZ_CP022098.1"/>
</dbReference>
<evidence type="ECO:0000313" key="2">
    <source>
        <dbReference type="Proteomes" id="UP000217257"/>
    </source>
</evidence>
<reference evidence="1 2" key="1">
    <citation type="submission" date="2017-06" db="EMBL/GenBank/DDBJ databases">
        <title>Sequencing and comparative analysis of myxobacterial genomes.</title>
        <authorList>
            <person name="Rupp O."/>
            <person name="Goesmann A."/>
            <person name="Sogaard-Andersen L."/>
        </authorList>
    </citation>
    <scope>NUCLEOTIDE SEQUENCE [LARGE SCALE GENOMIC DNA]</scope>
    <source>
        <strain evidence="1 2">DSM 52655</strain>
    </source>
</reference>
<gene>
    <name evidence="1" type="ORF">CYFUS_006621</name>
</gene>
<name>A0A250JB72_9BACT</name>
<dbReference type="EMBL" id="CP022098">
    <property type="protein sequence ID" value="ATB41159.1"/>
    <property type="molecule type" value="Genomic_DNA"/>
</dbReference>
<organism evidence="1 2">
    <name type="scientific">Cystobacter fuscus</name>
    <dbReference type="NCBI Taxonomy" id="43"/>
    <lineage>
        <taxon>Bacteria</taxon>
        <taxon>Pseudomonadati</taxon>
        <taxon>Myxococcota</taxon>
        <taxon>Myxococcia</taxon>
        <taxon>Myxococcales</taxon>
        <taxon>Cystobacterineae</taxon>
        <taxon>Archangiaceae</taxon>
        <taxon>Cystobacter</taxon>
    </lineage>
</organism>
<dbReference type="AlphaFoldDB" id="A0A250JB72"/>
<protein>
    <submittedName>
        <fullName evidence="1">Uncharacterized protein</fullName>
    </submittedName>
</protein>
<accession>A0A250JB72</accession>